<evidence type="ECO:0000256" key="2">
    <source>
        <dbReference type="ARBA" id="ARBA00022448"/>
    </source>
</evidence>
<dbReference type="Proteomes" id="UP000214975">
    <property type="component" value="Chromosome"/>
</dbReference>
<organism evidence="10 11">
    <name type="scientific">Thermoanaerobacterium thermosaccharolyticum</name>
    <name type="common">Clostridium thermosaccharolyticum</name>
    <dbReference type="NCBI Taxonomy" id="1517"/>
    <lineage>
        <taxon>Bacteria</taxon>
        <taxon>Bacillati</taxon>
        <taxon>Bacillota</taxon>
        <taxon>Clostridia</taxon>
        <taxon>Thermoanaerobacterales</taxon>
        <taxon>Thermoanaerobacteraceae</taxon>
        <taxon>Thermoanaerobacterium</taxon>
    </lineage>
</organism>
<dbReference type="Pfam" id="PF02386">
    <property type="entry name" value="TrkH"/>
    <property type="match status" value="1"/>
</dbReference>
<keyword evidence="6" id="KW-0630">Potassium</keyword>
<keyword evidence="5" id="KW-0812">Transmembrane</keyword>
<evidence type="ECO:0000256" key="8">
    <source>
        <dbReference type="ARBA" id="ARBA00023065"/>
    </source>
</evidence>
<dbReference type="PANTHER" id="PTHR32024">
    <property type="entry name" value="TRK SYSTEM POTASSIUM UPTAKE PROTEIN TRKG-RELATED"/>
    <property type="match status" value="1"/>
</dbReference>
<dbReference type="EMBL" id="CP016893">
    <property type="protein sequence ID" value="AST58511.1"/>
    <property type="molecule type" value="Genomic_DNA"/>
</dbReference>
<keyword evidence="8" id="KW-0406">Ion transport</keyword>
<evidence type="ECO:0000256" key="6">
    <source>
        <dbReference type="ARBA" id="ARBA00022958"/>
    </source>
</evidence>
<dbReference type="InterPro" id="IPR003445">
    <property type="entry name" value="Cat_transpt"/>
</dbReference>
<dbReference type="GO" id="GO:0005886">
    <property type="term" value="C:plasma membrane"/>
    <property type="evidence" value="ECO:0007669"/>
    <property type="project" value="UniProtKB-SubCell"/>
</dbReference>
<name>A0A223I1A5_THETR</name>
<evidence type="ECO:0000256" key="5">
    <source>
        <dbReference type="ARBA" id="ARBA00022692"/>
    </source>
</evidence>
<dbReference type="PANTHER" id="PTHR32024:SF1">
    <property type="entry name" value="KTR SYSTEM POTASSIUM UPTAKE PROTEIN B"/>
    <property type="match status" value="1"/>
</dbReference>
<evidence type="ECO:0000313" key="10">
    <source>
        <dbReference type="EMBL" id="AST58511.1"/>
    </source>
</evidence>
<keyword evidence="4" id="KW-0633">Potassium transport</keyword>
<dbReference type="AlphaFoldDB" id="A0A223I1A5"/>
<evidence type="ECO:0000256" key="3">
    <source>
        <dbReference type="ARBA" id="ARBA00022475"/>
    </source>
</evidence>
<dbReference type="InterPro" id="IPR004772">
    <property type="entry name" value="TrkH"/>
</dbReference>
<dbReference type="GO" id="GO:0015379">
    <property type="term" value="F:potassium:chloride symporter activity"/>
    <property type="evidence" value="ECO:0007669"/>
    <property type="project" value="InterPro"/>
</dbReference>
<protein>
    <submittedName>
        <fullName evidence="10">Potassium uptake family</fullName>
    </submittedName>
</protein>
<comment type="subcellular location">
    <subcellularLocation>
        <location evidence="1">Cell membrane</location>
        <topology evidence="1">Multi-pass membrane protein</topology>
    </subcellularLocation>
</comment>
<keyword evidence="7" id="KW-1133">Transmembrane helix</keyword>
<gene>
    <name evidence="10" type="ORF">Thert_02664</name>
</gene>
<evidence type="ECO:0000313" key="11">
    <source>
        <dbReference type="Proteomes" id="UP000214975"/>
    </source>
</evidence>
<reference evidence="10 11" key="1">
    <citation type="submission" date="2016-08" db="EMBL/GenBank/DDBJ databases">
        <title>A novel genetic cassette of butanologenic Thermoanaerobacterium thermosaccharolyticum that directly convert cellulose to butanol.</title>
        <authorList>
            <person name="Li T."/>
            <person name="He J."/>
        </authorList>
    </citation>
    <scope>NUCLEOTIDE SEQUENCE [LARGE SCALE GENOMIC DNA]</scope>
    <source>
        <strain evidence="10 11">TG57</strain>
    </source>
</reference>
<proteinExistence type="predicted"/>
<keyword evidence="2" id="KW-0813">Transport</keyword>
<evidence type="ECO:0000256" key="1">
    <source>
        <dbReference type="ARBA" id="ARBA00004651"/>
    </source>
</evidence>
<dbReference type="NCBIfam" id="TIGR00933">
    <property type="entry name" value="2a38"/>
    <property type="match status" value="1"/>
</dbReference>
<accession>A0A223I1A5</accession>
<evidence type="ECO:0000256" key="7">
    <source>
        <dbReference type="ARBA" id="ARBA00022989"/>
    </source>
</evidence>
<evidence type="ECO:0000256" key="9">
    <source>
        <dbReference type="ARBA" id="ARBA00023136"/>
    </source>
</evidence>
<keyword evidence="9" id="KW-0472">Membrane</keyword>
<evidence type="ECO:0000256" key="4">
    <source>
        <dbReference type="ARBA" id="ARBA00022538"/>
    </source>
</evidence>
<sequence length="452" mass="49718">MTVRQKVQHTLSTITPIQVLALGFAAVILVGTFVLMLPISSRNNNTTDFTTALFTATSATCVTGLIVVDTGTYWSRFGQTVIMLLIQIGGLGFMSFATLLFMIMGKKITFKERLVMQEAMSALTPQGIVRLIRYALISTFVIEGIGAALLSFKFIPQFGLWEGLFKGIFHSVSAYNNAGFDIFGNFKSLTQYTESFIVNFVIMVLIVLGGLGFTVQYEIIDKRYFKKFSLHSKVVIITTLILIVVGALIFYLLEHDNPETMKYLSFKGKVLSSLFASITPRTAGFNTLDIAKMTDASNFFTVVLMFIGASPGSTGGGIKTSTFAVIVMTLFSVIKGREDTEVLDKRIPKDEVYRALSVACISMFIVLFDVLLLSVFEKANFLQIFYEVISAFGTVGLTMGLTPHLDITGRIIIVLTMYAGRVGPLTVIYALVRKHANTNAVMKYPEGNVLIG</sequence>
<keyword evidence="3" id="KW-1003">Cell membrane</keyword>